<keyword evidence="1" id="KW-0812">Transmembrane</keyword>
<evidence type="ECO:0008006" key="4">
    <source>
        <dbReference type="Google" id="ProtNLM"/>
    </source>
</evidence>
<organism evidence="2 3">
    <name type="scientific">Sphagnum jensenii</name>
    <dbReference type="NCBI Taxonomy" id="128206"/>
    <lineage>
        <taxon>Eukaryota</taxon>
        <taxon>Viridiplantae</taxon>
        <taxon>Streptophyta</taxon>
        <taxon>Embryophyta</taxon>
        <taxon>Bryophyta</taxon>
        <taxon>Sphagnophytina</taxon>
        <taxon>Sphagnopsida</taxon>
        <taxon>Sphagnales</taxon>
        <taxon>Sphagnaceae</taxon>
        <taxon>Sphagnum</taxon>
    </lineage>
</organism>
<gene>
    <name evidence="2" type="ORF">CSSPJE1EN1_LOCUS14830</name>
</gene>
<keyword evidence="3" id="KW-1185">Reference proteome</keyword>
<name>A0ABP0WVF0_9BRYO</name>
<evidence type="ECO:0000313" key="2">
    <source>
        <dbReference type="EMBL" id="CAK9269352.1"/>
    </source>
</evidence>
<reference evidence="2 3" key="1">
    <citation type="submission" date="2024-02" db="EMBL/GenBank/DDBJ databases">
        <authorList>
            <consortium name="ELIXIR-Norway"/>
            <consortium name="Elixir Norway"/>
        </authorList>
    </citation>
    <scope>NUCLEOTIDE SEQUENCE [LARGE SCALE GENOMIC DNA]</scope>
</reference>
<dbReference type="EMBL" id="OZ020097">
    <property type="protein sequence ID" value="CAK9269352.1"/>
    <property type="molecule type" value="Genomic_DNA"/>
</dbReference>
<accession>A0ABP0WVF0</accession>
<feature type="transmembrane region" description="Helical" evidence="1">
    <location>
        <begin position="62"/>
        <end position="86"/>
    </location>
</feature>
<evidence type="ECO:0000313" key="3">
    <source>
        <dbReference type="Proteomes" id="UP001497444"/>
    </source>
</evidence>
<proteinExistence type="predicted"/>
<evidence type="ECO:0000256" key="1">
    <source>
        <dbReference type="SAM" id="Phobius"/>
    </source>
</evidence>
<keyword evidence="1" id="KW-1133">Transmembrane helix</keyword>
<protein>
    <recommendedName>
        <fullName evidence="4">Transmembrane protein</fullName>
    </recommendedName>
</protein>
<dbReference type="Proteomes" id="UP001497444">
    <property type="component" value="Chromosome 2"/>
</dbReference>
<sequence>MLQRTHSVHFNLTNKDILSTMIPYIRSPPSHGHLKNSSMIILEVDPRMYIESELKENKKVIWAARCMHCIHVIPFIIFICFVILWLGSSNVDPNNLNSTTMKKVMAINVHENQLEANDNANSMTTSIEQRFKPFESNVTPIVQEQENETPPTVELSFTILEDDMEKHLLLV</sequence>
<keyword evidence="1" id="KW-0472">Membrane</keyword>